<accession>A0A445ARC5</accession>
<feature type="domain" description="CRC" evidence="5">
    <location>
        <begin position="486"/>
        <end position="607"/>
    </location>
</feature>
<comment type="caution">
    <text evidence="6">The sequence shown here is derived from an EMBL/GenBank/DDBJ whole genome shotgun (WGS) entry which is preliminary data.</text>
</comment>
<evidence type="ECO:0000259" key="5">
    <source>
        <dbReference type="PROSITE" id="PS51634"/>
    </source>
</evidence>
<dbReference type="Proteomes" id="UP000289738">
    <property type="component" value="Chromosome B01"/>
</dbReference>
<dbReference type="InterPro" id="IPR044522">
    <property type="entry name" value="TSO1-like"/>
</dbReference>
<proteinExistence type="inferred from homology"/>
<dbReference type="STRING" id="3818.A0A445ARC5"/>
<evidence type="ECO:0000256" key="3">
    <source>
        <dbReference type="ARBA" id="ARBA00023242"/>
    </source>
</evidence>
<evidence type="ECO:0000313" key="7">
    <source>
        <dbReference type="Proteomes" id="UP000289738"/>
    </source>
</evidence>
<evidence type="ECO:0000256" key="4">
    <source>
        <dbReference type="SAM" id="MobiDB-lite"/>
    </source>
</evidence>
<feature type="compositionally biased region" description="Polar residues" evidence="4">
    <location>
        <begin position="703"/>
        <end position="732"/>
    </location>
</feature>
<feature type="compositionally biased region" description="Polar residues" evidence="4">
    <location>
        <begin position="466"/>
        <end position="478"/>
    </location>
</feature>
<gene>
    <name evidence="6" type="ORF">Ahy_B01g053233</name>
</gene>
<feature type="region of interest" description="Disordered" evidence="4">
    <location>
        <begin position="668"/>
        <end position="732"/>
    </location>
</feature>
<dbReference type="GO" id="GO:0003700">
    <property type="term" value="F:DNA-binding transcription factor activity"/>
    <property type="evidence" value="ECO:0007669"/>
    <property type="project" value="InterPro"/>
</dbReference>
<comment type="subcellular location">
    <subcellularLocation>
        <location evidence="1">Nucleus</location>
    </subcellularLocation>
</comment>
<comment type="similarity">
    <text evidence="2">Belongs to the lin-54 family.</text>
</comment>
<feature type="compositionally biased region" description="Polar residues" evidence="4">
    <location>
        <begin position="670"/>
        <end position="685"/>
    </location>
</feature>
<evidence type="ECO:0000256" key="1">
    <source>
        <dbReference type="ARBA" id="ARBA00004123"/>
    </source>
</evidence>
<organism evidence="6 7">
    <name type="scientific">Arachis hypogaea</name>
    <name type="common">Peanut</name>
    <dbReference type="NCBI Taxonomy" id="3818"/>
    <lineage>
        <taxon>Eukaryota</taxon>
        <taxon>Viridiplantae</taxon>
        <taxon>Streptophyta</taxon>
        <taxon>Embryophyta</taxon>
        <taxon>Tracheophyta</taxon>
        <taxon>Spermatophyta</taxon>
        <taxon>Magnoliopsida</taxon>
        <taxon>eudicotyledons</taxon>
        <taxon>Gunneridae</taxon>
        <taxon>Pentapetalae</taxon>
        <taxon>rosids</taxon>
        <taxon>fabids</taxon>
        <taxon>Fabales</taxon>
        <taxon>Fabaceae</taxon>
        <taxon>Papilionoideae</taxon>
        <taxon>50 kb inversion clade</taxon>
        <taxon>dalbergioids sensu lato</taxon>
        <taxon>Dalbergieae</taxon>
        <taxon>Pterocarpus clade</taxon>
        <taxon>Arachis</taxon>
    </lineage>
</organism>
<name>A0A445ARC5_ARAHY</name>
<dbReference type="PANTHER" id="PTHR46159:SF12">
    <property type="entry name" value="PROTEIN TESMIN_TSO1-LIKE CXC 3-RELATED"/>
    <property type="match status" value="1"/>
</dbReference>
<reference evidence="6 7" key="1">
    <citation type="submission" date="2019-01" db="EMBL/GenBank/DDBJ databases">
        <title>Sequencing of cultivated peanut Arachis hypogaea provides insights into genome evolution and oil improvement.</title>
        <authorList>
            <person name="Chen X."/>
        </authorList>
    </citation>
    <scope>NUCLEOTIDE SEQUENCE [LARGE SCALE GENOMIC DNA]</scope>
    <source>
        <strain evidence="7">cv. Fuhuasheng</strain>
        <tissue evidence="6">Leaves</tissue>
    </source>
</reference>
<keyword evidence="3" id="KW-0539">Nucleus</keyword>
<dbReference type="InterPro" id="IPR005172">
    <property type="entry name" value="CRC"/>
</dbReference>
<protein>
    <recommendedName>
        <fullName evidence="5">CRC domain-containing protein</fullName>
    </recommendedName>
</protein>
<dbReference type="PANTHER" id="PTHR46159">
    <property type="entry name" value="PROTEIN TESMIN/TSO1-LIKE CXC 2"/>
    <property type="match status" value="1"/>
</dbReference>
<dbReference type="AlphaFoldDB" id="A0A445ARC5"/>
<feature type="region of interest" description="Disordered" evidence="4">
    <location>
        <begin position="454"/>
        <end position="482"/>
    </location>
</feature>
<dbReference type="GO" id="GO:0005634">
    <property type="term" value="C:nucleus"/>
    <property type="evidence" value="ECO:0007669"/>
    <property type="project" value="UniProtKB-SubCell"/>
</dbReference>
<dbReference type="Pfam" id="PF03638">
    <property type="entry name" value="TCR"/>
    <property type="match status" value="2"/>
</dbReference>
<dbReference type="EMBL" id="SDMP01000011">
    <property type="protein sequence ID" value="RYR28988.1"/>
    <property type="molecule type" value="Genomic_DNA"/>
</dbReference>
<dbReference type="SMART" id="SM01114">
    <property type="entry name" value="CXC"/>
    <property type="match status" value="2"/>
</dbReference>
<dbReference type="InterPro" id="IPR033467">
    <property type="entry name" value="Tesmin/TSO1-like_CXC"/>
</dbReference>
<evidence type="ECO:0000313" key="6">
    <source>
        <dbReference type="EMBL" id="RYR28988.1"/>
    </source>
</evidence>
<sequence length="732" mass="80868">MGATVVIPPATSVHELLECPVCTNSMYPPIHQSALLLRTFLSLLHICTGCIFNHRYVKSNPREVENATWMLMPRTTLVMDTPERNQINPPFSRVEDSPVFSFINSLSPIKPVKSAQIGQTFSSLSFPSPPRAFTSSNLTCFKESKVLRRHNPFGASRPGLSSEDGNKFQTSEEAIADSFHPYHNSRESQGNFHDGISVVDDSIALPGEHTDFSAEILQALNYNNCGNPGSDPGHEANSLEVFNQGLCQFDPKGQESECNWDNLISGDTDFFVFNSPNDAAFKGIMQKPDSHFMSLVLESSIYNGLRDSKLKIEDYRPEPLAIIDQMQDKHCLAMTSKTKEKPNVEVVSVMNCGTRRRCLDFETDSVQRKNSDDNLKSGSLGYEKQLVSAKRKSSSQQCIMPAVGLHLNAPDKEVISNDESSCGIHLNLPSCTSVQIYTSYEHQEPLAIEVDSSNIGPQPAKDNSHALDSTVNDVSQNSPKKKRHGDCKRCKCKKSKCLKLYCECFAARDYCTGNCSCKDCCNKLVHKDKVIQAHKQIESRNPLAFAPKVIPEPEIGNDPNKTPAPARHKRGCNCKQSVCIKKYCECFQAGVGCSLSCRCEGCKNTFGRKEGANSMGVEAQLEVETEACGKVVEKASQIIEVQNSDNHPDFIPISTPFPLFSSLSEVKPNTRWSQPPKHSQAVSDQEMTDVLGGRGRSDRSPMTIKTSSPSGKRISTSKGELTISFPSPNHHR</sequence>
<dbReference type="PROSITE" id="PS51634">
    <property type="entry name" value="CRC"/>
    <property type="match status" value="1"/>
</dbReference>
<evidence type="ECO:0000256" key="2">
    <source>
        <dbReference type="ARBA" id="ARBA00007267"/>
    </source>
</evidence>
<keyword evidence="7" id="KW-1185">Reference proteome</keyword>